<proteinExistence type="predicted"/>
<dbReference type="Gene3D" id="3.20.170.20">
    <property type="entry name" value="Protein of unknown function DUF952"/>
    <property type="match status" value="1"/>
</dbReference>
<keyword evidence="2" id="KW-1185">Reference proteome</keyword>
<evidence type="ECO:0000313" key="2">
    <source>
        <dbReference type="Proteomes" id="UP001597460"/>
    </source>
</evidence>
<dbReference type="EMBL" id="JBHULI010000024">
    <property type="protein sequence ID" value="MFD2532250.1"/>
    <property type="molecule type" value="Genomic_DNA"/>
</dbReference>
<sequence>MDIDLLFAVIKQSEWREVSQQERLKPASFEQDGSVNSFTGEHAEEIINHYFDGTEQLLLIVLDPLRIQSPIKRIKEDGFEFVSIQGEVKMDAIIDKIKLKSNKKGTFSVNVKHFD</sequence>
<protein>
    <submittedName>
        <fullName evidence="1">DUF952 domain-containing protein</fullName>
    </submittedName>
</protein>
<evidence type="ECO:0000313" key="1">
    <source>
        <dbReference type="EMBL" id="MFD2532250.1"/>
    </source>
</evidence>
<gene>
    <name evidence="1" type="ORF">ACFSVN_07315</name>
</gene>
<dbReference type="Pfam" id="PF06108">
    <property type="entry name" value="DUF952"/>
    <property type="match status" value="1"/>
</dbReference>
<organism evidence="1 2">
    <name type="scientific">Gracilimonas halophila</name>
    <dbReference type="NCBI Taxonomy" id="1834464"/>
    <lineage>
        <taxon>Bacteria</taxon>
        <taxon>Pseudomonadati</taxon>
        <taxon>Balneolota</taxon>
        <taxon>Balneolia</taxon>
        <taxon>Balneolales</taxon>
        <taxon>Balneolaceae</taxon>
        <taxon>Gracilimonas</taxon>
    </lineage>
</organism>
<dbReference type="RefSeq" id="WP_390300530.1">
    <property type="nucleotide sequence ID" value="NZ_JBHULI010000024.1"/>
</dbReference>
<dbReference type="SUPFAM" id="SSF56399">
    <property type="entry name" value="ADP-ribosylation"/>
    <property type="match status" value="1"/>
</dbReference>
<reference evidence="2" key="1">
    <citation type="journal article" date="2019" name="Int. J. Syst. Evol. Microbiol.">
        <title>The Global Catalogue of Microorganisms (GCM) 10K type strain sequencing project: providing services to taxonomists for standard genome sequencing and annotation.</title>
        <authorList>
            <consortium name="The Broad Institute Genomics Platform"/>
            <consortium name="The Broad Institute Genome Sequencing Center for Infectious Disease"/>
            <person name="Wu L."/>
            <person name="Ma J."/>
        </authorList>
    </citation>
    <scope>NUCLEOTIDE SEQUENCE [LARGE SCALE GENOMIC DNA]</scope>
    <source>
        <strain evidence="2">KCTC 52042</strain>
    </source>
</reference>
<comment type="caution">
    <text evidence="1">The sequence shown here is derived from an EMBL/GenBank/DDBJ whole genome shotgun (WGS) entry which is preliminary data.</text>
</comment>
<name>A0ABW5JIQ3_9BACT</name>
<dbReference type="InterPro" id="IPR009297">
    <property type="entry name" value="DUF952"/>
</dbReference>
<dbReference type="Proteomes" id="UP001597460">
    <property type="component" value="Unassembled WGS sequence"/>
</dbReference>
<accession>A0ABW5JIQ3</accession>